<evidence type="ECO:0000313" key="3">
    <source>
        <dbReference type="Proteomes" id="UP000669179"/>
    </source>
</evidence>
<evidence type="ECO:0000313" key="2">
    <source>
        <dbReference type="EMBL" id="MBO2450281.1"/>
    </source>
</evidence>
<organism evidence="2 3">
    <name type="scientific">Actinomadura barringtoniae</name>
    <dbReference type="NCBI Taxonomy" id="1427535"/>
    <lineage>
        <taxon>Bacteria</taxon>
        <taxon>Bacillati</taxon>
        <taxon>Actinomycetota</taxon>
        <taxon>Actinomycetes</taxon>
        <taxon>Streptosporangiales</taxon>
        <taxon>Thermomonosporaceae</taxon>
        <taxon>Actinomadura</taxon>
    </lineage>
</organism>
<dbReference type="EMBL" id="JAGEOJ010000010">
    <property type="protein sequence ID" value="MBO2450281.1"/>
    <property type="molecule type" value="Genomic_DNA"/>
</dbReference>
<sequence>MVSPEAEARIKRLRFDTGAAWLDLIATVGNAYGTAPVERLSSVTRFREWLNAEDLLPESDPTEGDLARARILREALRSLALATVRLEPFPQDAVDRVNEFLTEDRTLVLATESGGLQVRRPPDGQAALGRIARQAADQLAGRSASMLRTCADPVCGLLFLDPSGRRVWCATEICGVRHRVREHRRRKASE</sequence>
<dbReference type="InterPro" id="IPR010852">
    <property type="entry name" value="ABATE"/>
</dbReference>
<dbReference type="Proteomes" id="UP000669179">
    <property type="component" value="Unassembled WGS sequence"/>
</dbReference>
<dbReference type="AlphaFoldDB" id="A0A939PCU4"/>
<accession>A0A939PCU4</accession>
<comment type="caution">
    <text evidence="2">The sequence shown here is derived from an EMBL/GenBank/DDBJ whole genome shotgun (WGS) entry which is preliminary data.</text>
</comment>
<proteinExistence type="predicted"/>
<dbReference type="RefSeq" id="WP_208258172.1">
    <property type="nucleotide sequence ID" value="NZ_JAGEOJ010000010.1"/>
</dbReference>
<gene>
    <name evidence="2" type="ORF">J4573_24485</name>
</gene>
<evidence type="ECO:0000259" key="1">
    <source>
        <dbReference type="Pfam" id="PF11706"/>
    </source>
</evidence>
<dbReference type="InterPro" id="IPR021005">
    <property type="entry name" value="Znf_CGNR"/>
</dbReference>
<feature type="domain" description="Zinc finger CGNR" evidence="1">
    <location>
        <begin position="147"/>
        <end position="187"/>
    </location>
</feature>
<dbReference type="SUPFAM" id="SSF160904">
    <property type="entry name" value="Jann2411-like"/>
    <property type="match status" value="1"/>
</dbReference>
<dbReference type="InterPro" id="IPR023286">
    <property type="entry name" value="ABATE_dom_sf"/>
</dbReference>
<dbReference type="Gene3D" id="1.10.3300.10">
    <property type="entry name" value="Jann2411-like domain"/>
    <property type="match status" value="1"/>
</dbReference>
<dbReference type="PANTHER" id="PTHR35525:SF3">
    <property type="entry name" value="BLL6575 PROTEIN"/>
    <property type="match status" value="1"/>
</dbReference>
<reference evidence="2" key="1">
    <citation type="submission" date="2021-03" db="EMBL/GenBank/DDBJ databases">
        <authorList>
            <person name="Kanchanasin P."/>
            <person name="Saeng-In P."/>
            <person name="Phongsopitanun W."/>
            <person name="Yuki M."/>
            <person name="Kudo T."/>
            <person name="Ohkuma M."/>
            <person name="Tanasupawat S."/>
        </authorList>
    </citation>
    <scope>NUCLEOTIDE SEQUENCE</scope>
    <source>
        <strain evidence="2">GKU 128</strain>
    </source>
</reference>
<protein>
    <submittedName>
        <fullName evidence="2">ABATE domain-containing protein</fullName>
    </submittedName>
</protein>
<name>A0A939PCU4_9ACTN</name>
<keyword evidence="3" id="KW-1185">Reference proteome</keyword>
<dbReference type="PANTHER" id="PTHR35525">
    <property type="entry name" value="BLL6575 PROTEIN"/>
    <property type="match status" value="1"/>
</dbReference>
<dbReference type="Pfam" id="PF07336">
    <property type="entry name" value="ABATE"/>
    <property type="match status" value="1"/>
</dbReference>
<dbReference type="Pfam" id="PF11706">
    <property type="entry name" value="zf-CGNR"/>
    <property type="match status" value="1"/>
</dbReference>